<keyword evidence="2" id="KW-0812">Transmembrane</keyword>
<evidence type="ECO:0000313" key="4">
    <source>
        <dbReference type="Proteomes" id="UP001283361"/>
    </source>
</evidence>
<protein>
    <submittedName>
        <fullName evidence="3">Uncharacterized protein</fullName>
    </submittedName>
</protein>
<feature type="transmembrane region" description="Helical" evidence="2">
    <location>
        <begin position="20"/>
        <end position="47"/>
    </location>
</feature>
<organism evidence="3 4">
    <name type="scientific">Elysia crispata</name>
    <name type="common">lettuce slug</name>
    <dbReference type="NCBI Taxonomy" id="231223"/>
    <lineage>
        <taxon>Eukaryota</taxon>
        <taxon>Metazoa</taxon>
        <taxon>Spiralia</taxon>
        <taxon>Lophotrochozoa</taxon>
        <taxon>Mollusca</taxon>
        <taxon>Gastropoda</taxon>
        <taxon>Heterobranchia</taxon>
        <taxon>Euthyneura</taxon>
        <taxon>Panpulmonata</taxon>
        <taxon>Sacoglossa</taxon>
        <taxon>Placobranchoidea</taxon>
        <taxon>Plakobranchidae</taxon>
        <taxon>Elysia</taxon>
    </lineage>
</organism>
<comment type="caution">
    <text evidence="3">The sequence shown here is derived from an EMBL/GenBank/DDBJ whole genome shotgun (WGS) entry which is preliminary data.</text>
</comment>
<name>A0AAE0Z9Y2_9GAST</name>
<evidence type="ECO:0000256" key="1">
    <source>
        <dbReference type="SAM" id="MobiDB-lite"/>
    </source>
</evidence>
<gene>
    <name evidence="3" type="ORF">RRG08_066987</name>
</gene>
<dbReference type="EMBL" id="JAWDGP010004303">
    <property type="protein sequence ID" value="KAK3765440.1"/>
    <property type="molecule type" value="Genomic_DNA"/>
</dbReference>
<dbReference type="AlphaFoldDB" id="A0AAE0Z9Y2"/>
<proteinExistence type="predicted"/>
<reference evidence="3" key="1">
    <citation type="journal article" date="2023" name="G3 (Bethesda)">
        <title>A reference genome for the long-term kleptoplast-retaining sea slug Elysia crispata morphotype clarki.</title>
        <authorList>
            <person name="Eastman K.E."/>
            <person name="Pendleton A.L."/>
            <person name="Shaikh M.A."/>
            <person name="Suttiyut T."/>
            <person name="Ogas R."/>
            <person name="Tomko P."/>
            <person name="Gavelis G."/>
            <person name="Widhalm J.R."/>
            <person name="Wisecaver J.H."/>
        </authorList>
    </citation>
    <scope>NUCLEOTIDE SEQUENCE</scope>
    <source>
        <strain evidence="3">ECLA1</strain>
    </source>
</reference>
<keyword evidence="2" id="KW-1133">Transmembrane helix</keyword>
<evidence type="ECO:0000313" key="3">
    <source>
        <dbReference type="EMBL" id="KAK3765440.1"/>
    </source>
</evidence>
<feature type="region of interest" description="Disordered" evidence="1">
    <location>
        <begin position="75"/>
        <end position="96"/>
    </location>
</feature>
<accession>A0AAE0Z9Y2</accession>
<keyword evidence="2" id="KW-0472">Membrane</keyword>
<sequence length="143" mass="15884">MGISLSHCFRACSREISSCPVIITGFLVVFACRGVTYMTLCVLITVGEKRERLSGKRQRIVTVVVRRRSLEELLSPAPEPQGEPVKATRRGPEGNIKELSPLAFRPVNHEPRQSADRPGATPVLTRLCNWTRILAFTVKSRVG</sequence>
<dbReference type="Proteomes" id="UP001283361">
    <property type="component" value="Unassembled WGS sequence"/>
</dbReference>
<evidence type="ECO:0000256" key="2">
    <source>
        <dbReference type="SAM" id="Phobius"/>
    </source>
</evidence>
<keyword evidence="4" id="KW-1185">Reference proteome</keyword>